<gene>
    <name evidence="2" type="ORF">MCAP1_000346</name>
</gene>
<accession>A0AAF0E4Q6</accession>
<reference evidence="2" key="1">
    <citation type="submission" date="2023-03" db="EMBL/GenBank/DDBJ databases">
        <title>Mating type loci evolution in Malassezia.</title>
        <authorList>
            <person name="Coelho M.A."/>
        </authorList>
    </citation>
    <scope>NUCLEOTIDE SEQUENCE</scope>
    <source>
        <strain evidence="2">CBS 10434</strain>
    </source>
</reference>
<dbReference type="EMBL" id="CP119908">
    <property type="protein sequence ID" value="WFD18134.1"/>
    <property type="molecule type" value="Genomic_DNA"/>
</dbReference>
<feature type="region of interest" description="Disordered" evidence="1">
    <location>
        <begin position="300"/>
        <end position="362"/>
    </location>
</feature>
<protein>
    <submittedName>
        <fullName evidence="2">Uncharacterized protein</fullName>
    </submittedName>
</protein>
<evidence type="ECO:0000313" key="2">
    <source>
        <dbReference type="EMBL" id="WFD18134.1"/>
    </source>
</evidence>
<feature type="region of interest" description="Disordered" evidence="1">
    <location>
        <begin position="1"/>
        <end position="64"/>
    </location>
</feature>
<organism evidence="2 3">
    <name type="scientific">Malassezia caprae</name>
    <dbReference type="NCBI Taxonomy" id="1381934"/>
    <lineage>
        <taxon>Eukaryota</taxon>
        <taxon>Fungi</taxon>
        <taxon>Dikarya</taxon>
        <taxon>Basidiomycota</taxon>
        <taxon>Ustilaginomycotina</taxon>
        <taxon>Malasseziomycetes</taxon>
        <taxon>Malasseziales</taxon>
        <taxon>Malasseziaceae</taxon>
        <taxon>Malassezia</taxon>
    </lineage>
</organism>
<feature type="compositionally biased region" description="Basic residues" evidence="1">
    <location>
        <begin position="1"/>
        <end position="12"/>
    </location>
</feature>
<name>A0AAF0E4Q6_9BASI</name>
<feature type="compositionally biased region" description="Low complexity" evidence="1">
    <location>
        <begin position="112"/>
        <end position="129"/>
    </location>
</feature>
<sequence length="362" mass="37566">MSQGVRRSRRLAAKGVGAPTPPLDPVPAEECVPPTPCVNASPERFDDTSNERSLLPEAPAPTQVPRAVHACEPSVLDPMPSSSHSVGLAIHMRPSAKHMRHRSESQNPKSASPSTIVAPSSLSSSISSPRLGAEDWPLDEPLAKSASPPATPIVGPLESGLFSASELPEPSFPMVSQDDAQAAIPTRQASLAMERSATMRRELPLAVSTLPSAPGIVGLGIDLCGTDHAVEHVSTSLSSLTIDQAPRRALADRANAPVRVPLGEKSKAPARVPLGDKALAKGASLPTKGLSAAHAHERLDENGQPWAGPHVPTKRGGLAAPKKVRGAGAHGAQDGPALALSHPAGRGAPSLQVHTRPMYTLR</sequence>
<evidence type="ECO:0000256" key="1">
    <source>
        <dbReference type="SAM" id="MobiDB-lite"/>
    </source>
</evidence>
<keyword evidence="3" id="KW-1185">Reference proteome</keyword>
<dbReference type="AlphaFoldDB" id="A0AAF0E4Q6"/>
<feature type="region of interest" description="Disordered" evidence="1">
    <location>
        <begin position="95"/>
        <end position="157"/>
    </location>
</feature>
<dbReference type="Proteomes" id="UP001220961">
    <property type="component" value="Chromosome 1"/>
</dbReference>
<proteinExistence type="predicted"/>
<evidence type="ECO:0000313" key="3">
    <source>
        <dbReference type="Proteomes" id="UP001220961"/>
    </source>
</evidence>